<dbReference type="PANTHER" id="PTHR11439:SF496">
    <property type="entry name" value="RNA-DIRECTED DNA POLYMERASE"/>
    <property type="match status" value="1"/>
</dbReference>
<dbReference type="EMBL" id="PGOL01001146">
    <property type="protein sequence ID" value="PKI60557.1"/>
    <property type="molecule type" value="Genomic_DNA"/>
</dbReference>
<proteinExistence type="predicted"/>
<reference evidence="1 2" key="1">
    <citation type="submission" date="2017-11" db="EMBL/GenBank/DDBJ databases">
        <title>De-novo sequencing of pomegranate (Punica granatum L.) genome.</title>
        <authorList>
            <person name="Akparov Z."/>
            <person name="Amiraslanov A."/>
            <person name="Hajiyeva S."/>
            <person name="Abbasov M."/>
            <person name="Kaur K."/>
            <person name="Hamwieh A."/>
            <person name="Solovyev V."/>
            <person name="Salamov A."/>
            <person name="Braich B."/>
            <person name="Kosarev P."/>
            <person name="Mahmoud A."/>
            <person name="Hajiyev E."/>
            <person name="Babayeva S."/>
            <person name="Izzatullayeva V."/>
            <person name="Mammadov A."/>
            <person name="Mammadov A."/>
            <person name="Sharifova S."/>
            <person name="Ojaghi J."/>
            <person name="Eynullazada K."/>
            <person name="Bayramov B."/>
            <person name="Abdulazimova A."/>
            <person name="Shahmuradov I."/>
        </authorList>
    </citation>
    <scope>NUCLEOTIDE SEQUENCE [LARGE SCALE GENOMIC DNA]</scope>
    <source>
        <strain evidence="2">cv. AG2017</strain>
        <tissue evidence="1">Leaf</tissue>
    </source>
</reference>
<dbReference type="CDD" id="cd09272">
    <property type="entry name" value="RNase_HI_RT_Ty1"/>
    <property type="match status" value="1"/>
</dbReference>
<accession>A0A2I0JW71</accession>
<evidence type="ECO:0000313" key="1">
    <source>
        <dbReference type="EMBL" id="PKI60557.1"/>
    </source>
</evidence>
<comment type="caution">
    <text evidence="1">The sequence shown here is derived from an EMBL/GenBank/DDBJ whole genome shotgun (WGS) entry which is preliminary data.</text>
</comment>
<sequence length="232" mass="26268">MDVKTAFLNGYVEEDIFMDQPKGFESNDRSKDLGEETYIVGIRIYRDGPKRLIGLSQTLYLDKVLKRFNMQDSIRGLLPVRHGIHLSRAMSPKTPEEREKMAPVPYVSALGSLMYAMLCTRPDVVYVVSMTSRFTIEAKYIVASDAATEAIWIQKFVTELSIVPHISSLVQLYCDNTEAIVQAKEPRSHKKSKHIHKRYHIVGEIIERGNVVVQKLGLADNVADPLTKAMTQ</sequence>
<protein>
    <recommendedName>
        <fullName evidence="3">Reverse transcriptase Ty1/copia-type domain-containing protein</fullName>
    </recommendedName>
</protein>
<dbReference type="STRING" id="22663.A0A2I0JW71"/>
<keyword evidence="2" id="KW-1185">Reference proteome</keyword>
<dbReference type="Proteomes" id="UP000233551">
    <property type="component" value="Unassembled WGS sequence"/>
</dbReference>
<gene>
    <name evidence="1" type="ORF">CRG98_019033</name>
</gene>
<organism evidence="1 2">
    <name type="scientific">Punica granatum</name>
    <name type="common">Pomegranate</name>
    <dbReference type="NCBI Taxonomy" id="22663"/>
    <lineage>
        <taxon>Eukaryota</taxon>
        <taxon>Viridiplantae</taxon>
        <taxon>Streptophyta</taxon>
        <taxon>Embryophyta</taxon>
        <taxon>Tracheophyta</taxon>
        <taxon>Spermatophyta</taxon>
        <taxon>Magnoliopsida</taxon>
        <taxon>eudicotyledons</taxon>
        <taxon>Gunneridae</taxon>
        <taxon>Pentapetalae</taxon>
        <taxon>rosids</taxon>
        <taxon>malvids</taxon>
        <taxon>Myrtales</taxon>
        <taxon>Lythraceae</taxon>
        <taxon>Punica</taxon>
    </lineage>
</organism>
<dbReference type="PANTHER" id="PTHR11439">
    <property type="entry name" value="GAG-POL-RELATED RETROTRANSPOSON"/>
    <property type="match status" value="1"/>
</dbReference>
<evidence type="ECO:0000313" key="2">
    <source>
        <dbReference type="Proteomes" id="UP000233551"/>
    </source>
</evidence>
<evidence type="ECO:0008006" key="3">
    <source>
        <dbReference type="Google" id="ProtNLM"/>
    </source>
</evidence>
<name>A0A2I0JW71_PUNGR</name>
<dbReference type="AlphaFoldDB" id="A0A2I0JW71"/>